<evidence type="ECO:0000256" key="1">
    <source>
        <dbReference type="SAM" id="MobiDB-lite"/>
    </source>
</evidence>
<keyword evidence="3" id="KW-1185">Reference proteome</keyword>
<accession>A0ABS8TPW1</accession>
<evidence type="ECO:0000313" key="3">
    <source>
        <dbReference type="Proteomes" id="UP000823775"/>
    </source>
</evidence>
<gene>
    <name evidence="2" type="ORF">HAX54_014590</name>
</gene>
<evidence type="ECO:0000313" key="2">
    <source>
        <dbReference type="EMBL" id="MCD7473038.1"/>
    </source>
</evidence>
<reference evidence="2 3" key="1">
    <citation type="journal article" date="2021" name="BMC Genomics">
        <title>Datura genome reveals duplications of psychoactive alkaloid biosynthetic genes and high mutation rate following tissue culture.</title>
        <authorList>
            <person name="Rajewski A."/>
            <person name="Carter-House D."/>
            <person name="Stajich J."/>
            <person name="Litt A."/>
        </authorList>
    </citation>
    <scope>NUCLEOTIDE SEQUENCE [LARGE SCALE GENOMIC DNA]</scope>
    <source>
        <strain evidence="2">AR-01</strain>
    </source>
</reference>
<sequence length="88" mass="10135">YKQLVNFVEMVMSIQVPKPVYYVGKQSRGVGNQENQFGSNYNQNFKNQAWGGGGSQNNYKPVNDFQQPLPQQENSFIEEMIKQIMAQQ</sequence>
<dbReference type="Proteomes" id="UP000823775">
    <property type="component" value="Unassembled WGS sequence"/>
</dbReference>
<dbReference type="EMBL" id="JACEIK010001909">
    <property type="protein sequence ID" value="MCD7473038.1"/>
    <property type="molecule type" value="Genomic_DNA"/>
</dbReference>
<feature type="compositionally biased region" description="Polar residues" evidence="1">
    <location>
        <begin position="33"/>
        <end position="47"/>
    </location>
</feature>
<comment type="caution">
    <text evidence="2">The sequence shown here is derived from an EMBL/GenBank/DDBJ whole genome shotgun (WGS) entry which is preliminary data.</text>
</comment>
<feature type="non-terminal residue" evidence="2">
    <location>
        <position position="1"/>
    </location>
</feature>
<proteinExistence type="predicted"/>
<name>A0ABS8TPW1_DATST</name>
<organism evidence="2 3">
    <name type="scientific">Datura stramonium</name>
    <name type="common">Jimsonweed</name>
    <name type="synonym">Common thornapple</name>
    <dbReference type="NCBI Taxonomy" id="4076"/>
    <lineage>
        <taxon>Eukaryota</taxon>
        <taxon>Viridiplantae</taxon>
        <taxon>Streptophyta</taxon>
        <taxon>Embryophyta</taxon>
        <taxon>Tracheophyta</taxon>
        <taxon>Spermatophyta</taxon>
        <taxon>Magnoliopsida</taxon>
        <taxon>eudicotyledons</taxon>
        <taxon>Gunneridae</taxon>
        <taxon>Pentapetalae</taxon>
        <taxon>asterids</taxon>
        <taxon>lamiids</taxon>
        <taxon>Solanales</taxon>
        <taxon>Solanaceae</taxon>
        <taxon>Solanoideae</taxon>
        <taxon>Datureae</taxon>
        <taxon>Datura</taxon>
    </lineage>
</organism>
<feature type="region of interest" description="Disordered" evidence="1">
    <location>
        <begin position="33"/>
        <end position="67"/>
    </location>
</feature>
<feature type="compositionally biased region" description="Polar residues" evidence="1">
    <location>
        <begin position="56"/>
        <end position="67"/>
    </location>
</feature>
<protein>
    <submittedName>
        <fullName evidence="2">Uncharacterized protein</fullName>
    </submittedName>
</protein>